<reference evidence="2" key="1">
    <citation type="journal article" date="2017" name="Cell">
        <title>Insights into land plant evolution garnered from the Marchantia polymorpha genome.</title>
        <authorList>
            <person name="Bowman J.L."/>
            <person name="Kohchi T."/>
            <person name="Yamato K.T."/>
            <person name="Jenkins J."/>
            <person name="Shu S."/>
            <person name="Ishizaki K."/>
            <person name="Yamaoka S."/>
            <person name="Nishihama R."/>
            <person name="Nakamura Y."/>
            <person name="Berger F."/>
            <person name="Adam C."/>
            <person name="Aki S.S."/>
            <person name="Althoff F."/>
            <person name="Araki T."/>
            <person name="Arteaga-Vazquez M.A."/>
            <person name="Balasubrmanian S."/>
            <person name="Barry K."/>
            <person name="Bauer D."/>
            <person name="Boehm C.R."/>
            <person name="Briginshaw L."/>
            <person name="Caballero-Perez J."/>
            <person name="Catarino B."/>
            <person name="Chen F."/>
            <person name="Chiyoda S."/>
            <person name="Chovatia M."/>
            <person name="Davies K.M."/>
            <person name="Delmans M."/>
            <person name="Demura T."/>
            <person name="Dierschke T."/>
            <person name="Dolan L."/>
            <person name="Dorantes-Acosta A.E."/>
            <person name="Eklund D.M."/>
            <person name="Florent S.N."/>
            <person name="Flores-Sandoval E."/>
            <person name="Fujiyama A."/>
            <person name="Fukuzawa H."/>
            <person name="Galik B."/>
            <person name="Grimanelli D."/>
            <person name="Grimwood J."/>
            <person name="Grossniklaus U."/>
            <person name="Hamada T."/>
            <person name="Haseloff J."/>
            <person name="Hetherington A.J."/>
            <person name="Higo A."/>
            <person name="Hirakawa Y."/>
            <person name="Hundley H.N."/>
            <person name="Ikeda Y."/>
            <person name="Inoue K."/>
            <person name="Inoue S.I."/>
            <person name="Ishida S."/>
            <person name="Jia Q."/>
            <person name="Kakita M."/>
            <person name="Kanazawa T."/>
            <person name="Kawai Y."/>
            <person name="Kawashima T."/>
            <person name="Kennedy M."/>
            <person name="Kinose K."/>
            <person name="Kinoshita T."/>
            <person name="Kohara Y."/>
            <person name="Koide E."/>
            <person name="Komatsu K."/>
            <person name="Kopischke S."/>
            <person name="Kubo M."/>
            <person name="Kyozuka J."/>
            <person name="Lagercrantz U."/>
            <person name="Lin S.S."/>
            <person name="Lindquist E."/>
            <person name="Lipzen A.M."/>
            <person name="Lu C.W."/>
            <person name="De Luna E."/>
            <person name="Martienssen R.A."/>
            <person name="Minamino N."/>
            <person name="Mizutani M."/>
            <person name="Mizutani M."/>
            <person name="Mochizuki N."/>
            <person name="Monte I."/>
            <person name="Mosher R."/>
            <person name="Nagasaki H."/>
            <person name="Nakagami H."/>
            <person name="Naramoto S."/>
            <person name="Nishitani K."/>
            <person name="Ohtani M."/>
            <person name="Okamoto T."/>
            <person name="Okumura M."/>
            <person name="Phillips J."/>
            <person name="Pollak B."/>
            <person name="Reinders A."/>
            <person name="Rovekamp M."/>
            <person name="Sano R."/>
            <person name="Sawa S."/>
            <person name="Schmid M.W."/>
            <person name="Shirakawa M."/>
            <person name="Solano R."/>
            <person name="Spunde A."/>
            <person name="Suetsugu N."/>
            <person name="Sugano S."/>
            <person name="Sugiyama A."/>
            <person name="Sun R."/>
            <person name="Suzuki Y."/>
            <person name="Takenaka M."/>
            <person name="Takezawa D."/>
            <person name="Tomogane H."/>
            <person name="Tsuzuki M."/>
            <person name="Ueda T."/>
            <person name="Umeda M."/>
            <person name="Ward J.M."/>
            <person name="Watanabe Y."/>
            <person name="Yazaki K."/>
            <person name="Yokoyama R."/>
            <person name="Yoshitake Y."/>
            <person name="Yotsui I."/>
            <person name="Zachgo S."/>
            <person name="Schmutz J."/>
        </authorList>
    </citation>
    <scope>NUCLEOTIDE SEQUENCE [LARGE SCALE GENOMIC DNA]</scope>
    <source>
        <strain evidence="2">Tak-1</strain>
    </source>
</reference>
<dbReference type="Proteomes" id="UP000244005">
    <property type="component" value="Unassembled WGS sequence"/>
</dbReference>
<keyword evidence="2" id="KW-1185">Reference proteome</keyword>
<dbReference type="EMBL" id="KZ772757">
    <property type="protein sequence ID" value="PTQ33870.1"/>
    <property type="molecule type" value="Genomic_DNA"/>
</dbReference>
<evidence type="ECO:0000313" key="1">
    <source>
        <dbReference type="EMBL" id="PTQ33870.1"/>
    </source>
</evidence>
<organism evidence="1 2">
    <name type="scientific">Marchantia polymorpha</name>
    <name type="common">Common liverwort</name>
    <name type="synonym">Marchantia aquatica</name>
    <dbReference type="NCBI Taxonomy" id="3197"/>
    <lineage>
        <taxon>Eukaryota</taxon>
        <taxon>Viridiplantae</taxon>
        <taxon>Streptophyta</taxon>
        <taxon>Embryophyta</taxon>
        <taxon>Marchantiophyta</taxon>
        <taxon>Marchantiopsida</taxon>
        <taxon>Marchantiidae</taxon>
        <taxon>Marchantiales</taxon>
        <taxon>Marchantiaceae</taxon>
        <taxon>Marchantia</taxon>
    </lineage>
</organism>
<accession>A0A2R6WJ37</accession>
<proteinExistence type="predicted"/>
<dbReference type="AlphaFoldDB" id="A0A2R6WJ37"/>
<sequence length="144" mass="15860">MRSCEPSVPRNPKDMEFHLCARPLHAMITSVRAHEGPQTTTATGPAHFHLPARSCHTLSISPSATTTVETVPPPSHTYVCTPIRATPSPLQPPESLQPPPCERILSAFSICMHAIVTGQFVAILDIRRVEVQLWDIYQLAVPCY</sequence>
<name>A0A2R6WJ37_MARPO</name>
<gene>
    <name evidence="1" type="ORF">MARPO_0085s0080</name>
</gene>
<protein>
    <submittedName>
        <fullName evidence="1">Uncharacterized protein</fullName>
    </submittedName>
</protein>
<dbReference type="Gramene" id="Mp3g09470.1">
    <property type="protein sequence ID" value="Mp3g09470.1.cds1"/>
    <property type="gene ID" value="Mp3g09470"/>
</dbReference>
<evidence type="ECO:0000313" key="2">
    <source>
        <dbReference type="Proteomes" id="UP000244005"/>
    </source>
</evidence>